<keyword evidence="3" id="KW-1185">Reference proteome</keyword>
<proteinExistence type="predicted"/>
<dbReference type="EMBL" id="CAUYUJ010006413">
    <property type="protein sequence ID" value="CAK0817286.1"/>
    <property type="molecule type" value="Genomic_DNA"/>
</dbReference>
<organism evidence="2 3">
    <name type="scientific">Prorocentrum cordatum</name>
    <dbReference type="NCBI Taxonomy" id="2364126"/>
    <lineage>
        <taxon>Eukaryota</taxon>
        <taxon>Sar</taxon>
        <taxon>Alveolata</taxon>
        <taxon>Dinophyceae</taxon>
        <taxon>Prorocentrales</taxon>
        <taxon>Prorocentraceae</taxon>
        <taxon>Prorocentrum</taxon>
    </lineage>
</organism>
<feature type="region of interest" description="Disordered" evidence="1">
    <location>
        <begin position="259"/>
        <end position="287"/>
    </location>
</feature>
<evidence type="ECO:0000256" key="1">
    <source>
        <dbReference type="SAM" id="MobiDB-lite"/>
    </source>
</evidence>
<dbReference type="Proteomes" id="UP001189429">
    <property type="component" value="Unassembled WGS sequence"/>
</dbReference>
<protein>
    <submittedName>
        <fullName evidence="2">Uncharacterized protein</fullName>
    </submittedName>
</protein>
<reference evidence="2" key="1">
    <citation type="submission" date="2023-10" db="EMBL/GenBank/DDBJ databases">
        <authorList>
            <person name="Chen Y."/>
            <person name="Shah S."/>
            <person name="Dougan E. K."/>
            <person name="Thang M."/>
            <person name="Chan C."/>
        </authorList>
    </citation>
    <scope>NUCLEOTIDE SEQUENCE [LARGE SCALE GENOMIC DNA]</scope>
</reference>
<sequence>MQSRPAGLGIASNLESSAAGDNDFIGFTLVGSSGEWRPKSSQFRRLKLASDYLLEVRPSITGQELERFVGHVTALFSLSPELLCLMEKHQEELEISGASEATILGLGRARAFAEVPASLVERGWAVAYAGRWRGVPGPQVHLEARARTWTVRHVARDCSLHNSRVLLLGDNMSVILARAKGRSSTPAMNFQCRLSSAIALAVGLKPYDRWAPSELNALDAASRVHQPRHGGRAKVAVHARYRLPAIGAVAACGPARAGSKGRAAEANGSGYSNGIAMRPGDPDTWSVDSDDLPGPPRCPHGIGLPVL</sequence>
<evidence type="ECO:0000313" key="2">
    <source>
        <dbReference type="EMBL" id="CAK0817286.1"/>
    </source>
</evidence>
<comment type="caution">
    <text evidence="2">The sequence shown here is derived from an EMBL/GenBank/DDBJ whole genome shotgun (WGS) entry which is preliminary data.</text>
</comment>
<gene>
    <name evidence="2" type="ORF">PCOR1329_LOCUS19931</name>
</gene>
<accession>A0ABN9RF21</accession>
<evidence type="ECO:0000313" key="3">
    <source>
        <dbReference type="Proteomes" id="UP001189429"/>
    </source>
</evidence>
<name>A0ABN9RF21_9DINO</name>